<comment type="subunit">
    <text evidence="2">Homodimer.</text>
</comment>
<sequence>MKKLKSFGGKNLGGKSMNQLQKIQEEMQKKLQEVEGSFANMEVEVSVGGGAIKIVATADRKVKDIELDEDLLEDGETLKDLLIAGMNELMEKIEKLREEEMAKITQSFLPFGI</sequence>
<dbReference type="SUPFAM" id="SSF82607">
    <property type="entry name" value="YbaB-like"/>
    <property type="match status" value="1"/>
</dbReference>
<gene>
    <name evidence="4" type="ORF">XJ44_06135</name>
</gene>
<dbReference type="Pfam" id="PF02575">
    <property type="entry name" value="YbaB_DNA_bd"/>
    <property type="match status" value="1"/>
</dbReference>
<feature type="coiled-coil region" evidence="3">
    <location>
        <begin position="79"/>
        <end position="106"/>
    </location>
</feature>
<protein>
    <recommendedName>
        <fullName evidence="2">Nucleoid-associated protein XJ44_06135</fullName>
    </recommendedName>
</protein>
<keyword evidence="5" id="KW-1185">Reference proteome</keyword>
<feature type="coiled-coil region" evidence="3">
    <location>
        <begin position="17"/>
        <end position="44"/>
    </location>
</feature>
<evidence type="ECO:0000256" key="2">
    <source>
        <dbReference type="HAMAP-Rule" id="MF_00274"/>
    </source>
</evidence>
<comment type="function">
    <text evidence="2">Binds to DNA and alters its conformation. May be involved in regulation of gene expression, nucleoid organization and DNA protection.</text>
</comment>
<evidence type="ECO:0000256" key="1">
    <source>
        <dbReference type="ARBA" id="ARBA00023125"/>
    </source>
</evidence>
<name>A0ABX3IGA8_9BACT</name>
<comment type="subcellular location">
    <subcellularLocation>
        <location evidence="2">Cytoplasm</location>
        <location evidence="2">Nucleoid</location>
    </subcellularLocation>
</comment>
<keyword evidence="3" id="KW-0175">Coiled coil</keyword>
<dbReference type="PIRSF" id="PIRSF004555">
    <property type="entry name" value="UCP004555"/>
    <property type="match status" value="1"/>
</dbReference>
<dbReference type="PANTHER" id="PTHR33449">
    <property type="entry name" value="NUCLEOID-ASSOCIATED PROTEIN YBAB"/>
    <property type="match status" value="1"/>
</dbReference>
<dbReference type="Proteomes" id="UP000242616">
    <property type="component" value="Unassembled WGS sequence"/>
</dbReference>
<evidence type="ECO:0000313" key="4">
    <source>
        <dbReference type="EMBL" id="ONN26871.1"/>
    </source>
</evidence>
<accession>A0ABX3IGA8</accession>
<dbReference type="InterPro" id="IPR036894">
    <property type="entry name" value="YbaB-like_sf"/>
</dbReference>
<dbReference type="EMBL" id="LBFC01000021">
    <property type="protein sequence ID" value="ONN26871.1"/>
    <property type="molecule type" value="Genomic_DNA"/>
</dbReference>
<dbReference type="InterPro" id="IPR004401">
    <property type="entry name" value="YbaB/EbfC"/>
</dbReference>
<dbReference type="HAMAP" id="MF_00274">
    <property type="entry name" value="DNA_YbaB_EbfC"/>
    <property type="match status" value="1"/>
</dbReference>
<comment type="caution">
    <text evidence="4">The sequence shown here is derived from an EMBL/GenBank/DDBJ whole genome shotgun (WGS) entry which is preliminary data.</text>
</comment>
<keyword evidence="2" id="KW-0963">Cytoplasm</keyword>
<evidence type="ECO:0000256" key="3">
    <source>
        <dbReference type="SAM" id="Coils"/>
    </source>
</evidence>
<keyword evidence="1 2" id="KW-0238">DNA-binding</keyword>
<dbReference type="PANTHER" id="PTHR33449:SF1">
    <property type="entry name" value="NUCLEOID-ASSOCIATED PROTEIN YBAB"/>
    <property type="match status" value="1"/>
</dbReference>
<dbReference type="RefSeq" id="WP_075666118.1">
    <property type="nucleotide sequence ID" value="NZ_LBFC01000021.1"/>
</dbReference>
<proteinExistence type="inferred from homology"/>
<dbReference type="Gene3D" id="3.30.1310.10">
    <property type="entry name" value="Nucleoid-associated protein YbaB-like domain"/>
    <property type="match status" value="1"/>
</dbReference>
<organism evidence="4 5">
    <name type="scientific">Thermosipho affectus</name>
    <dbReference type="NCBI Taxonomy" id="660294"/>
    <lineage>
        <taxon>Bacteria</taxon>
        <taxon>Thermotogati</taxon>
        <taxon>Thermotogota</taxon>
        <taxon>Thermotogae</taxon>
        <taxon>Thermotogales</taxon>
        <taxon>Fervidobacteriaceae</taxon>
        <taxon>Thermosipho</taxon>
    </lineage>
</organism>
<evidence type="ECO:0000313" key="5">
    <source>
        <dbReference type="Proteomes" id="UP000242616"/>
    </source>
</evidence>
<comment type="similarity">
    <text evidence="2">Belongs to the YbaB/EbfC family.</text>
</comment>
<reference evidence="4 5" key="1">
    <citation type="submission" date="2015-06" db="EMBL/GenBank/DDBJ databases">
        <title>Genome sequencing of Thermotogales isolates from hydrothermal vents.</title>
        <authorList>
            <person name="Haverkamp T.H."/>
            <person name="Kublanov I.V."/>
            <person name="Nesbo C.L."/>
        </authorList>
    </citation>
    <scope>NUCLEOTIDE SEQUENCE [LARGE SCALE GENOMIC DNA]</scope>
    <source>
        <strain evidence="5">ik275mar</strain>
    </source>
</reference>